<evidence type="ECO:0000256" key="3">
    <source>
        <dbReference type="ARBA" id="ARBA00022840"/>
    </source>
</evidence>
<keyword evidence="5" id="KW-1133">Transmembrane helix</keyword>
<accession>A0A6A4W400</accession>
<comment type="caution">
    <text evidence="7">The sequence shown here is derived from an EMBL/GenBank/DDBJ whole genome shotgun (WGS) entry which is preliminary data.</text>
</comment>
<dbReference type="AlphaFoldDB" id="A0A6A4W400"/>
<evidence type="ECO:0000313" key="8">
    <source>
        <dbReference type="Proteomes" id="UP000440578"/>
    </source>
</evidence>
<gene>
    <name evidence="7" type="ORF">FJT64_026507</name>
</gene>
<evidence type="ECO:0000256" key="4">
    <source>
        <dbReference type="SAM" id="MobiDB-lite"/>
    </source>
</evidence>
<evidence type="ECO:0000259" key="6">
    <source>
        <dbReference type="Pfam" id="PF21314"/>
    </source>
</evidence>
<dbReference type="EMBL" id="VIIS01001197">
    <property type="protein sequence ID" value="KAF0301135.1"/>
    <property type="molecule type" value="Genomic_DNA"/>
</dbReference>
<feature type="transmembrane region" description="Helical" evidence="5">
    <location>
        <begin position="20"/>
        <end position="43"/>
    </location>
</feature>
<keyword evidence="3" id="KW-0067">ATP-binding</keyword>
<dbReference type="Proteomes" id="UP000440578">
    <property type="component" value="Unassembled WGS sequence"/>
</dbReference>
<feature type="region of interest" description="Disordered" evidence="4">
    <location>
        <begin position="51"/>
        <end position="90"/>
    </location>
</feature>
<dbReference type="InterPro" id="IPR049328">
    <property type="entry name" value="TM_ErbB1"/>
</dbReference>
<keyword evidence="5" id="KW-0812">Transmembrane</keyword>
<evidence type="ECO:0000256" key="5">
    <source>
        <dbReference type="SAM" id="Phobius"/>
    </source>
</evidence>
<protein>
    <recommendedName>
        <fullName evidence="6">Epidermal growth factor receptor-like transmembrane-juxtamembrane segment domain-containing protein</fullName>
    </recommendedName>
</protein>
<keyword evidence="5" id="KW-0472">Membrane</keyword>
<dbReference type="GO" id="GO:0005524">
    <property type="term" value="F:ATP binding"/>
    <property type="evidence" value="ECO:0007669"/>
    <property type="project" value="UniProtKB-KW"/>
</dbReference>
<feature type="compositionally biased region" description="Low complexity" evidence="4">
    <location>
        <begin position="53"/>
        <end position="67"/>
    </location>
</feature>
<keyword evidence="1" id="KW-0597">Phosphoprotein</keyword>
<evidence type="ECO:0000313" key="7">
    <source>
        <dbReference type="EMBL" id="KAF0301135.1"/>
    </source>
</evidence>
<evidence type="ECO:0000256" key="1">
    <source>
        <dbReference type="ARBA" id="ARBA00022553"/>
    </source>
</evidence>
<organism evidence="7 8">
    <name type="scientific">Amphibalanus amphitrite</name>
    <name type="common">Striped barnacle</name>
    <name type="synonym">Balanus amphitrite</name>
    <dbReference type="NCBI Taxonomy" id="1232801"/>
    <lineage>
        <taxon>Eukaryota</taxon>
        <taxon>Metazoa</taxon>
        <taxon>Ecdysozoa</taxon>
        <taxon>Arthropoda</taxon>
        <taxon>Crustacea</taxon>
        <taxon>Multicrustacea</taxon>
        <taxon>Cirripedia</taxon>
        <taxon>Thoracica</taxon>
        <taxon>Thoracicalcarea</taxon>
        <taxon>Balanomorpha</taxon>
        <taxon>Balanoidea</taxon>
        <taxon>Balanidae</taxon>
        <taxon>Amphibalaninae</taxon>
        <taxon>Amphibalanus</taxon>
    </lineage>
</organism>
<evidence type="ECO:0000256" key="2">
    <source>
        <dbReference type="ARBA" id="ARBA00022741"/>
    </source>
</evidence>
<feature type="domain" description="Epidermal growth factor receptor-like transmembrane-juxtamembrane segment" evidence="6">
    <location>
        <begin position="22"/>
        <end position="54"/>
    </location>
</feature>
<reference evidence="7 8" key="1">
    <citation type="submission" date="2019-07" db="EMBL/GenBank/DDBJ databases">
        <title>Draft genome assembly of a fouling barnacle, Amphibalanus amphitrite (Darwin, 1854): The first reference genome for Thecostraca.</title>
        <authorList>
            <person name="Kim W."/>
        </authorList>
    </citation>
    <scope>NUCLEOTIDE SEQUENCE [LARGE SCALE GENOMIC DNA]</scope>
    <source>
        <strain evidence="7">SNU_AA5</strain>
        <tissue evidence="7">Soma without cirri and trophi</tissue>
    </source>
</reference>
<keyword evidence="2" id="KW-0547">Nucleotide-binding</keyword>
<keyword evidence="8" id="KW-1185">Reference proteome</keyword>
<sequence length="155" mass="16980">MASAEHEQLTLEQGQLPWTVVIAISAVGGVLLVLNALLIVFFVRRRRQRTKNSTIDSASTSDTSTKSEAAHMYGANNDSASSPSVNSCGSFSRGDSLEECATSATLTPTRTNETQEQQEPQQFWFRSDQRPVVQAQYSFAHAPPFSQPAGHFPYL</sequence>
<feature type="compositionally biased region" description="Polar residues" evidence="4">
    <location>
        <begin position="76"/>
        <end position="90"/>
    </location>
</feature>
<dbReference type="OrthoDB" id="10028801at2759"/>
<proteinExistence type="predicted"/>
<dbReference type="Pfam" id="PF21314">
    <property type="entry name" value="TM_ErbB1"/>
    <property type="match status" value="1"/>
</dbReference>
<name>A0A6A4W400_AMPAM</name>